<dbReference type="AlphaFoldDB" id="A0A5B7FC23"/>
<accession>A0A5B7FC23</accession>
<keyword evidence="3" id="KW-1185">Reference proteome</keyword>
<reference evidence="2 3" key="1">
    <citation type="submission" date="2019-05" db="EMBL/GenBank/DDBJ databases">
        <title>Another draft genome of Portunus trituberculatus and its Hox gene families provides insights of decapod evolution.</title>
        <authorList>
            <person name="Jeong J.-H."/>
            <person name="Song I."/>
            <person name="Kim S."/>
            <person name="Choi T."/>
            <person name="Kim D."/>
            <person name="Ryu S."/>
            <person name="Kim W."/>
        </authorList>
    </citation>
    <scope>NUCLEOTIDE SEQUENCE [LARGE SCALE GENOMIC DNA]</scope>
    <source>
        <tissue evidence="2">Muscle</tissue>
    </source>
</reference>
<dbReference type="EMBL" id="VSRR010005668">
    <property type="protein sequence ID" value="MPC43055.1"/>
    <property type="molecule type" value="Genomic_DNA"/>
</dbReference>
<comment type="caution">
    <text evidence="2">The sequence shown here is derived from an EMBL/GenBank/DDBJ whole genome shotgun (WGS) entry which is preliminary data.</text>
</comment>
<feature type="region of interest" description="Disordered" evidence="1">
    <location>
        <begin position="92"/>
        <end position="121"/>
    </location>
</feature>
<sequence length="258" mass="27486">MASYSFPYSLTFLCNSSHTLSQHTALTQQGLDGFHSTVVQCLALLHGLHLLPQRLDVVPHLEVPTGGKGPPHRPLQQVLVAVGHLEVVPHQHQHLARPQVNNTTTSTTSSSSNNSNTTTTTATPTVVSLPLLCWAELDGAAALTGGDVVLLAVEVDAGGDGGQQAGQDERHTHTGQLTTAHINHNHHHHNQQSHLTQHSREEPAREKCSTGVASDPLVELASHLGIDVGIVSNLSGGGDTIHELHELHGRHPSCPQQQ</sequence>
<feature type="compositionally biased region" description="Low complexity" evidence="1">
    <location>
        <begin position="101"/>
        <end position="121"/>
    </location>
</feature>
<evidence type="ECO:0000256" key="1">
    <source>
        <dbReference type="SAM" id="MobiDB-lite"/>
    </source>
</evidence>
<evidence type="ECO:0000313" key="3">
    <source>
        <dbReference type="Proteomes" id="UP000324222"/>
    </source>
</evidence>
<gene>
    <name evidence="2" type="ORF">E2C01_036691</name>
</gene>
<feature type="region of interest" description="Disordered" evidence="1">
    <location>
        <begin position="186"/>
        <end position="211"/>
    </location>
</feature>
<protein>
    <submittedName>
        <fullName evidence="2">Uncharacterized protein</fullName>
    </submittedName>
</protein>
<organism evidence="2 3">
    <name type="scientific">Portunus trituberculatus</name>
    <name type="common">Swimming crab</name>
    <name type="synonym">Neptunus trituberculatus</name>
    <dbReference type="NCBI Taxonomy" id="210409"/>
    <lineage>
        <taxon>Eukaryota</taxon>
        <taxon>Metazoa</taxon>
        <taxon>Ecdysozoa</taxon>
        <taxon>Arthropoda</taxon>
        <taxon>Crustacea</taxon>
        <taxon>Multicrustacea</taxon>
        <taxon>Malacostraca</taxon>
        <taxon>Eumalacostraca</taxon>
        <taxon>Eucarida</taxon>
        <taxon>Decapoda</taxon>
        <taxon>Pleocyemata</taxon>
        <taxon>Brachyura</taxon>
        <taxon>Eubrachyura</taxon>
        <taxon>Portunoidea</taxon>
        <taxon>Portunidae</taxon>
        <taxon>Portuninae</taxon>
        <taxon>Portunus</taxon>
    </lineage>
</organism>
<feature type="compositionally biased region" description="Basic and acidic residues" evidence="1">
    <location>
        <begin position="198"/>
        <end position="208"/>
    </location>
</feature>
<proteinExistence type="predicted"/>
<dbReference type="Proteomes" id="UP000324222">
    <property type="component" value="Unassembled WGS sequence"/>
</dbReference>
<evidence type="ECO:0000313" key="2">
    <source>
        <dbReference type="EMBL" id="MPC43055.1"/>
    </source>
</evidence>
<name>A0A5B7FC23_PORTR</name>